<name>A0A9N9X9M9_DIABA</name>
<proteinExistence type="predicted"/>
<sequence>MKASKREQFYISSEEVKRRIHIGNKTCNCIKCKIYKTLIKPVLVYGSETWTLSKSDENLLGTFERKILRHIYKGVKETDIWRRRYNFELCTAYNEPEIVTSINIGRLRWMGHIEQMLETETPKHIIRQTLVGGRSKGRPKLRYIEQVKQDLKTLKITNWKNKAKNRTE</sequence>
<keyword evidence="2" id="KW-1185">Reference proteome</keyword>
<dbReference type="PANTHER" id="PTHR47027:SF29">
    <property type="entry name" value="C2H2-TYPE DOMAIN-CONTAINING PROTEIN"/>
    <property type="match status" value="1"/>
</dbReference>
<dbReference type="OrthoDB" id="410404at2759"/>
<protein>
    <submittedName>
        <fullName evidence="1">Uncharacterized protein</fullName>
    </submittedName>
</protein>
<reference evidence="1" key="1">
    <citation type="submission" date="2022-01" db="EMBL/GenBank/DDBJ databases">
        <authorList>
            <person name="King R."/>
        </authorList>
    </citation>
    <scope>NUCLEOTIDE SEQUENCE</scope>
</reference>
<dbReference type="EMBL" id="OU898277">
    <property type="protein sequence ID" value="CAG9830437.1"/>
    <property type="molecule type" value="Genomic_DNA"/>
</dbReference>
<dbReference type="Proteomes" id="UP001153709">
    <property type="component" value="Chromosome 2"/>
</dbReference>
<dbReference type="AlphaFoldDB" id="A0A9N9X9M9"/>
<organism evidence="1 2">
    <name type="scientific">Diabrotica balteata</name>
    <name type="common">Banded cucumber beetle</name>
    <dbReference type="NCBI Taxonomy" id="107213"/>
    <lineage>
        <taxon>Eukaryota</taxon>
        <taxon>Metazoa</taxon>
        <taxon>Ecdysozoa</taxon>
        <taxon>Arthropoda</taxon>
        <taxon>Hexapoda</taxon>
        <taxon>Insecta</taxon>
        <taxon>Pterygota</taxon>
        <taxon>Neoptera</taxon>
        <taxon>Endopterygota</taxon>
        <taxon>Coleoptera</taxon>
        <taxon>Polyphaga</taxon>
        <taxon>Cucujiformia</taxon>
        <taxon>Chrysomeloidea</taxon>
        <taxon>Chrysomelidae</taxon>
        <taxon>Galerucinae</taxon>
        <taxon>Diabroticina</taxon>
        <taxon>Diabroticites</taxon>
        <taxon>Diabrotica</taxon>
    </lineage>
</organism>
<gene>
    <name evidence="1" type="ORF">DIABBA_LOCUS4140</name>
</gene>
<dbReference type="PANTHER" id="PTHR47027">
    <property type="entry name" value="REVERSE TRANSCRIPTASE DOMAIN-CONTAINING PROTEIN"/>
    <property type="match status" value="1"/>
</dbReference>
<evidence type="ECO:0000313" key="1">
    <source>
        <dbReference type="EMBL" id="CAG9830437.1"/>
    </source>
</evidence>
<accession>A0A9N9X9M9</accession>
<evidence type="ECO:0000313" key="2">
    <source>
        <dbReference type="Proteomes" id="UP001153709"/>
    </source>
</evidence>